<reference evidence="1 2" key="1">
    <citation type="journal article" date="2022" name="Genome Biol. Evol.">
        <title>The Spruce Budworm Genome: Reconstructing the Evolutionary History of Antifreeze Proteins.</title>
        <authorList>
            <person name="Beliveau C."/>
            <person name="Gagne P."/>
            <person name="Picq S."/>
            <person name="Vernygora O."/>
            <person name="Keeling C.I."/>
            <person name="Pinkney K."/>
            <person name="Doucet D."/>
            <person name="Wen F."/>
            <person name="Johnston J.S."/>
            <person name="Maaroufi H."/>
            <person name="Boyle B."/>
            <person name="Laroche J."/>
            <person name="Dewar K."/>
            <person name="Juretic N."/>
            <person name="Blackburn G."/>
            <person name="Nisole A."/>
            <person name="Brunet B."/>
            <person name="Brandao M."/>
            <person name="Lumley L."/>
            <person name="Duan J."/>
            <person name="Quan G."/>
            <person name="Lucarotti C.J."/>
            <person name="Roe A.D."/>
            <person name="Sperling F.A.H."/>
            <person name="Levesque R.C."/>
            <person name="Cusson M."/>
        </authorList>
    </citation>
    <scope>NUCLEOTIDE SEQUENCE [LARGE SCALE GENOMIC DNA]</scope>
    <source>
        <strain evidence="1">Glfc:IPQL:Cfum</strain>
    </source>
</reference>
<gene>
    <name evidence="1" type="ORF">MSG28_016043</name>
</gene>
<evidence type="ECO:0000313" key="2">
    <source>
        <dbReference type="Proteomes" id="UP001064048"/>
    </source>
</evidence>
<evidence type="ECO:0000313" key="1">
    <source>
        <dbReference type="EMBL" id="KAI8431548.1"/>
    </source>
</evidence>
<dbReference type="EMBL" id="CM046130">
    <property type="protein sequence ID" value="KAI8431548.1"/>
    <property type="molecule type" value="Genomic_DNA"/>
</dbReference>
<organism evidence="1 2">
    <name type="scientific">Choristoneura fumiferana</name>
    <name type="common">Spruce budworm moth</name>
    <name type="synonym">Archips fumiferana</name>
    <dbReference type="NCBI Taxonomy" id="7141"/>
    <lineage>
        <taxon>Eukaryota</taxon>
        <taxon>Metazoa</taxon>
        <taxon>Ecdysozoa</taxon>
        <taxon>Arthropoda</taxon>
        <taxon>Hexapoda</taxon>
        <taxon>Insecta</taxon>
        <taxon>Pterygota</taxon>
        <taxon>Neoptera</taxon>
        <taxon>Endopterygota</taxon>
        <taxon>Lepidoptera</taxon>
        <taxon>Glossata</taxon>
        <taxon>Ditrysia</taxon>
        <taxon>Tortricoidea</taxon>
        <taxon>Tortricidae</taxon>
        <taxon>Tortricinae</taxon>
        <taxon>Choristoneura</taxon>
    </lineage>
</organism>
<proteinExistence type="predicted"/>
<comment type="caution">
    <text evidence="1">The sequence shown here is derived from an EMBL/GenBank/DDBJ whole genome shotgun (WGS) entry which is preliminary data.</text>
</comment>
<protein>
    <submittedName>
        <fullName evidence="1">Uncharacterized protein</fullName>
    </submittedName>
</protein>
<name>A0ACC0K569_CHOFU</name>
<dbReference type="Proteomes" id="UP001064048">
    <property type="component" value="Chromosome 30"/>
</dbReference>
<keyword evidence="2" id="KW-1185">Reference proteome</keyword>
<sequence>MSLKVLVLLTLIVAASASPAPTGPLIEGILNNGFHIEKSSLGDTIGSLLGNILGATNVVKNVLTEILNLKIRVFGDVITLGVKVGSLLVRIVGCFLKIVVCFVGSAGNEAICRNDWNTQFGVAATGAANIQALIRLYGLTDCHSKVISYISISTQGRGYTKVGGSLYLVFRAIIKLAERINILITGSGSLTKADLSFCYLQMGLKIINSFLPTCNKYIVSAGYPGFGDYKGLQDDIGPCNNDNGPWAITDISANGNTGASIGLGQLVGNVLNGVLGVSRLAVNLVSDIDKIVLSCFDDVINLGVKIILGLGGLLDSIVAGFVAVLIKIVLCFLGGNGNKYGVCRTGWNNQFGISGEASSIDTLITLYGVRDCKKRMNVFINDYTNGKGLESTSGSVRVLLQSCVTLSQVVESRKWDKSLLVLVFRHLTYLIGAVGNSNVKGSGTQLCNQFIPRCNKFLTNEGYSGFGDNQQDIIDVIKQGNGDSYLWSADINPAANKHVGFINNGGGSGSVSVGGDGGIIGGLLGGIFGVLRGVTSLAAGVVRDILSISEFYRTFRHVLGPTVAGTEINAFIDVLNLVFKLSLGIGGVINSVVSGLGLLISRVIAVIFKIGICVNGFPGDRSICNAGWNKQFGIDGEANTAIDLLILFKVQNAAADCNKYISGYNNGRDYKKISKETITQSFVSLTTIVASIANANKKDSGLEITQKVIPTCGKYFVAQGYSGKDTVKRKSGSHIKAFITFIIIIIISAVSTVGHRPPP</sequence>
<accession>A0ACC0K569</accession>